<comment type="caution">
    <text evidence="2">The sequence shown here is derived from an EMBL/GenBank/DDBJ whole genome shotgun (WGS) entry which is preliminary data.</text>
</comment>
<sequence length="163" mass="17446">MAEQTPIRSGEQSAAIEARVSTSWQELQDILLSFDSKLDRLTTLSGATKNLNLSSPSANSHRSSSPSNSQQPEARATPSQVPGETTVTQSGSHDQNQVSQTRLPSDSTGSIDIIPASFQHGSGSHNLDRDISHVMIVRPFLDDSSVNALVSINIEQPAYCSLS</sequence>
<accession>A0A7J6EUQ4</accession>
<evidence type="ECO:0000313" key="3">
    <source>
        <dbReference type="Proteomes" id="UP000583929"/>
    </source>
</evidence>
<dbReference type="Proteomes" id="UP000583929">
    <property type="component" value="Unassembled WGS sequence"/>
</dbReference>
<evidence type="ECO:0000313" key="2">
    <source>
        <dbReference type="EMBL" id="KAF4362167.1"/>
    </source>
</evidence>
<feature type="compositionally biased region" description="Polar residues" evidence="1">
    <location>
        <begin position="77"/>
        <end position="110"/>
    </location>
</feature>
<feature type="region of interest" description="Disordered" evidence="1">
    <location>
        <begin position="47"/>
        <end position="117"/>
    </location>
</feature>
<feature type="compositionally biased region" description="Low complexity" evidence="1">
    <location>
        <begin position="54"/>
        <end position="69"/>
    </location>
</feature>
<dbReference type="EMBL" id="JAATIQ010000317">
    <property type="protein sequence ID" value="KAF4362167.1"/>
    <property type="molecule type" value="Genomic_DNA"/>
</dbReference>
<organism evidence="2 3">
    <name type="scientific">Cannabis sativa</name>
    <name type="common">Hemp</name>
    <name type="synonym">Marijuana</name>
    <dbReference type="NCBI Taxonomy" id="3483"/>
    <lineage>
        <taxon>Eukaryota</taxon>
        <taxon>Viridiplantae</taxon>
        <taxon>Streptophyta</taxon>
        <taxon>Embryophyta</taxon>
        <taxon>Tracheophyta</taxon>
        <taxon>Spermatophyta</taxon>
        <taxon>Magnoliopsida</taxon>
        <taxon>eudicotyledons</taxon>
        <taxon>Gunneridae</taxon>
        <taxon>Pentapetalae</taxon>
        <taxon>rosids</taxon>
        <taxon>fabids</taxon>
        <taxon>Rosales</taxon>
        <taxon>Cannabaceae</taxon>
        <taxon>Cannabis</taxon>
    </lineage>
</organism>
<dbReference type="AlphaFoldDB" id="A0A7J6EUQ4"/>
<reference evidence="2 3" key="1">
    <citation type="journal article" date="2020" name="bioRxiv">
        <title>Sequence and annotation of 42 cannabis genomes reveals extensive copy number variation in cannabinoid synthesis and pathogen resistance genes.</title>
        <authorList>
            <person name="Mckernan K.J."/>
            <person name="Helbert Y."/>
            <person name="Kane L.T."/>
            <person name="Ebling H."/>
            <person name="Zhang L."/>
            <person name="Liu B."/>
            <person name="Eaton Z."/>
            <person name="Mclaughlin S."/>
            <person name="Kingan S."/>
            <person name="Baybayan P."/>
            <person name="Concepcion G."/>
            <person name="Jordan M."/>
            <person name="Riva A."/>
            <person name="Barbazuk W."/>
            <person name="Harkins T."/>
        </authorList>
    </citation>
    <scope>NUCLEOTIDE SEQUENCE [LARGE SCALE GENOMIC DNA]</scope>
    <source>
        <strain evidence="3">cv. Jamaican Lion 4</strain>
        <tissue evidence="2">Leaf</tissue>
    </source>
</reference>
<gene>
    <name evidence="2" type="ORF">G4B88_002306</name>
</gene>
<protein>
    <submittedName>
        <fullName evidence="2">Uncharacterized protein</fullName>
    </submittedName>
</protein>
<evidence type="ECO:0000256" key="1">
    <source>
        <dbReference type="SAM" id="MobiDB-lite"/>
    </source>
</evidence>
<proteinExistence type="predicted"/>
<keyword evidence="3" id="KW-1185">Reference proteome</keyword>
<name>A0A7J6EUQ4_CANSA</name>